<evidence type="ECO:0000256" key="1">
    <source>
        <dbReference type="SAM" id="MobiDB-lite"/>
    </source>
</evidence>
<comment type="caution">
    <text evidence="2">The sequence shown here is derived from an EMBL/GenBank/DDBJ whole genome shotgun (WGS) entry which is preliminary data.</text>
</comment>
<dbReference type="EMBL" id="SOGJ01000012">
    <property type="protein sequence ID" value="TFC99794.1"/>
    <property type="molecule type" value="Genomic_DNA"/>
</dbReference>
<dbReference type="InterPro" id="IPR003615">
    <property type="entry name" value="HNH_nuc"/>
</dbReference>
<protein>
    <submittedName>
        <fullName evidence="2">HNH endonuclease</fullName>
    </submittedName>
</protein>
<organism evidence="2 3">
    <name type="scientific">Cryobacterium breve</name>
    <dbReference type="NCBI Taxonomy" id="1259258"/>
    <lineage>
        <taxon>Bacteria</taxon>
        <taxon>Bacillati</taxon>
        <taxon>Actinomycetota</taxon>
        <taxon>Actinomycetes</taxon>
        <taxon>Micrococcales</taxon>
        <taxon>Microbacteriaceae</taxon>
        <taxon>Cryobacterium</taxon>
    </lineage>
</organism>
<keyword evidence="2" id="KW-0378">Hydrolase</keyword>
<dbReference type="CDD" id="cd00085">
    <property type="entry name" value="HNHc"/>
    <property type="match status" value="1"/>
</dbReference>
<keyword evidence="2" id="KW-0540">Nuclease</keyword>
<gene>
    <name evidence="2" type="ORF">E3O65_05315</name>
</gene>
<sequence length="136" mass="14668">MICPKVPKPSKADEADAYELATLRDRDTCQRCRAGCGPSNRDHRKNRSQGGQTTTANLQILGGTGTLGCHGWATSHPAEAIAEGWAVPGWAVPAEWPARRWVSGVLSWVLLDDVGGWVVITEAESARRRSGDGVIY</sequence>
<evidence type="ECO:0000313" key="2">
    <source>
        <dbReference type="EMBL" id="TFC99794.1"/>
    </source>
</evidence>
<dbReference type="RefSeq" id="WP_134362699.1">
    <property type="nucleotide sequence ID" value="NZ_SOGJ01000012.1"/>
</dbReference>
<reference evidence="2 3" key="1">
    <citation type="submission" date="2019-03" db="EMBL/GenBank/DDBJ databases">
        <title>Genomics of glacier-inhabiting Cryobacterium strains.</title>
        <authorList>
            <person name="Liu Q."/>
            <person name="Xin Y.-H."/>
        </authorList>
    </citation>
    <scope>NUCLEOTIDE SEQUENCE [LARGE SCALE GENOMIC DNA]</scope>
    <source>
        <strain evidence="2 3">TMT4-23</strain>
    </source>
</reference>
<keyword evidence="2" id="KW-0255">Endonuclease</keyword>
<dbReference type="Proteomes" id="UP000298355">
    <property type="component" value="Unassembled WGS sequence"/>
</dbReference>
<feature type="region of interest" description="Disordered" evidence="1">
    <location>
        <begin position="34"/>
        <end position="54"/>
    </location>
</feature>
<evidence type="ECO:0000313" key="3">
    <source>
        <dbReference type="Proteomes" id="UP000298355"/>
    </source>
</evidence>
<accession>A0ABY2J4N4</accession>
<keyword evidence="3" id="KW-1185">Reference proteome</keyword>
<proteinExistence type="predicted"/>
<name>A0ABY2J4N4_9MICO</name>
<dbReference type="GO" id="GO:0004519">
    <property type="term" value="F:endonuclease activity"/>
    <property type="evidence" value="ECO:0007669"/>
    <property type="project" value="UniProtKB-KW"/>
</dbReference>